<keyword evidence="3" id="KW-1133">Transmembrane helix</keyword>
<dbReference type="GO" id="GO:0046983">
    <property type="term" value="F:protein dimerization activity"/>
    <property type="evidence" value="ECO:0007669"/>
    <property type="project" value="InterPro"/>
</dbReference>
<feature type="transmembrane region" description="Helical" evidence="3">
    <location>
        <begin position="44"/>
        <end position="66"/>
    </location>
</feature>
<dbReference type="GO" id="GO:0000155">
    <property type="term" value="F:phosphorelay sensor kinase activity"/>
    <property type="evidence" value="ECO:0007669"/>
    <property type="project" value="InterPro"/>
</dbReference>
<evidence type="ECO:0000259" key="4">
    <source>
        <dbReference type="Pfam" id="PF07730"/>
    </source>
</evidence>
<feature type="domain" description="Signal transduction histidine kinase subgroup 3 dimerisation and phosphoacceptor" evidence="4">
    <location>
        <begin position="174"/>
        <end position="239"/>
    </location>
</feature>
<dbReference type="GO" id="GO:0016020">
    <property type="term" value="C:membrane"/>
    <property type="evidence" value="ECO:0007669"/>
    <property type="project" value="InterPro"/>
</dbReference>
<protein>
    <submittedName>
        <fullName evidence="5">Unannotated protein</fullName>
    </submittedName>
</protein>
<dbReference type="CDD" id="cd16917">
    <property type="entry name" value="HATPase_UhpB-NarQ-NarX-like"/>
    <property type="match status" value="1"/>
</dbReference>
<dbReference type="InterPro" id="IPR036890">
    <property type="entry name" value="HATPase_C_sf"/>
</dbReference>
<dbReference type="PANTHER" id="PTHR24421">
    <property type="entry name" value="NITRATE/NITRITE SENSOR PROTEIN NARX-RELATED"/>
    <property type="match status" value="1"/>
</dbReference>
<evidence type="ECO:0000313" key="5">
    <source>
        <dbReference type="EMBL" id="CAB4948224.1"/>
    </source>
</evidence>
<accession>A0A6J7K1E2</accession>
<evidence type="ECO:0000256" key="3">
    <source>
        <dbReference type="SAM" id="Phobius"/>
    </source>
</evidence>
<dbReference type="Pfam" id="PF07730">
    <property type="entry name" value="HisKA_3"/>
    <property type="match status" value="1"/>
</dbReference>
<dbReference type="PANTHER" id="PTHR24421:SF63">
    <property type="entry name" value="SENSOR HISTIDINE KINASE DESK"/>
    <property type="match status" value="1"/>
</dbReference>
<feature type="transmembrane region" description="Helical" evidence="3">
    <location>
        <begin position="18"/>
        <end position="37"/>
    </location>
</feature>
<reference evidence="5" key="1">
    <citation type="submission" date="2020-05" db="EMBL/GenBank/DDBJ databases">
        <authorList>
            <person name="Chiriac C."/>
            <person name="Salcher M."/>
            <person name="Ghai R."/>
            <person name="Kavagutti S V."/>
        </authorList>
    </citation>
    <scope>NUCLEOTIDE SEQUENCE</scope>
</reference>
<gene>
    <name evidence="5" type="ORF">UFOPK3662_02368</name>
</gene>
<evidence type="ECO:0000256" key="1">
    <source>
        <dbReference type="ARBA" id="ARBA00022679"/>
    </source>
</evidence>
<sequence>MTAAAAVDPLPPNPWEKWGWAFAAIWLVFLVYPVIAVAESDAPVLAKVASLLCIAGFAVANVMAYSPRNNTWVFLGLMIALGLATVPVIGVSAVSYTPYLAILSALELPSPAWKWSVAAWAVLPLLSLLGIEGFPSYIFLMLWPIMLGGVMLRIFGEREEVAHEAQRQFALVTERERVARDVHDVLGHSLTALSVKAELAARLVDVDPARAKAELESIQATARQALAEVRATVGGLRAGNLEAELAAAPLVLADAGIATTVTGDVADTDPRHRALLAWVLRESVTNVVRHARADSVVIELGPRGICVTDDGAGCSGGEGNGLRGMRERVSGVGGTLAISSASPGTRVEVALP</sequence>
<dbReference type="EMBL" id="CAFBMW010000020">
    <property type="protein sequence ID" value="CAB4948224.1"/>
    <property type="molecule type" value="Genomic_DNA"/>
</dbReference>
<name>A0A6J7K1E2_9ZZZZ</name>
<dbReference type="InterPro" id="IPR050482">
    <property type="entry name" value="Sensor_HK_TwoCompSys"/>
</dbReference>
<keyword evidence="1" id="KW-0808">Transferase</keyword>
<feature type="transmembrane region" description="Helical" evidence="3">
    <location>
        <begin position="72"/>
        <end position="100"/>
    </location>
</feature>
<evidence type="ECO:0000256" key="2">
    <source>
        <dbReference type="ARBA" id="ARBA00022777"/>
    </source>
</evidence>
<keyword evidence="3" id="KW-0812">Transmembrane</keyword>
<keyword evidence="2" id="KW-0418">Kinase</keyword>
<dbReference type="AlphaFoldDB" id="A0A6J7K1E2"/>
<organism evidence="5">
    <name type="scientific">freshwater metagenome</name>
    <dbReference type="NCBI Taxonomy" id="449393"/>
    <lineage>
        <taxon>unclassified sequences</taxon>
        <taxon>metagenomes</taxon>
        <taxon>ecological metagenomes</taxon>
    </lineage>
</organism>
<proteinExistence type="predicted"/>
<keyword evidence="3" id="KW-0472">Membrane</keyword>
<dbReference type="Gene3D" id="3.30.565.10">
    <property type="entry name" value="Histidine kinase-like ATPase, C-terminal domain"/>
    <property type="match status" value="1"/>
</dbReference>
<dbReference type="SUPFAM" id="SSF55874">
    <property type="entry name" value="ATPase domain of HSP90 chaperone/DNA topoisomerase II/histidine kinase"/>
    <property type="match status" value="1"/>
</dbReference>
<dbReference type="InterPro" id="IPR011712">
    <property type="entry name" value="Sig_transdc_His_kin_sub3_dim/P"/>
</dbReference>
<dbReference type="Gene3D" id="1.20.5.1930">
    <property type="match status" value="1"/>
</dbReference>